<feature type="compositionally biased region" description="Basic residues" evidence="1">
    <location>
        <begin position="156"/>
        <end position="165"/>
    </location>
</feature>
<feature type="domain" description="PB1-like" evidence="2">
    <location>
        <begin position="3"/>
        <end position="98"/>
    </location>
</feature>
<feature type="compositionally biased region" description="Basic and acidic residues" evidence="1">
    <location>
        <begin position="118"/>
        <end position="128"/>
    </location>
</feature>
<dbReference type="Proteomes" id="UP001341840">
    <property type="component" value="Unassembled WGS sequence"/>
</dbReference>
<comment type="caution">
    <text evidence="3">The sequence shown here is derived from an EMBL/GenBank/DDBJ whole genome shotgun (WGS) entry which is preliminary data.</text>
</comment>
<protein>
    <recommendedName>
        <fullName evidence="2">PB1-like domain-containing protein</fullName>
    </recommendedName>
</protein>
<name>A0ABU6QNA7_9FABA</name>
<organism evidence="3 4">
    <name type="scientific">Stylosanthes scabra</name>
    <dbReference type="NCBI Taxonomy" id="79078"/>
    <lineage>
        <taxon>Eukaryota</taxon>
        <taxon>Viridiplantae</taxon>
        <taxon>Streptophyta</taxon>
        <taxon>Embryophyta</taxon>
        <taxon>Tracheophyta</taxon>
        <taxon>Spermatophyta</taxon>
        <taxon>Magnoliopsida</taxon>
        <taxon>eudicotyledons</taxon>
        <taxon>Gunneridae</taxon>
        <taxon>Pentapetalae</taxon>
        <taxon>rosids</taxon>
        <taxon>fabids</taxon>
        <taxon>Fabales</taxon>
        <taxon>Fabaceae</taxon>
        <taxon>Papilionoideae</taxon>
        <taxon>50 kb inversion clade</taxon>
        <taxon>dalbergioids sensu lato</taxon>
        <taxon>Dalbergieae</taxon>
        <taxon>Pterocarpus clade</taxon>
        <taxon>Stylosanthes</taxon>
    </lineage>
</organism>
<evidence type="ECO:0000313" key="4">
    <source>
        <dbReference type="Proteomes" id="UP001341840"/>
    </source>
</evidence>
<keyword evidence="4" id="KW-1185">Reference proteome</keyword>
<evidence type="ECO:0000313" key="3">
    <source>
        <dbReference type="EMBL" id="MED6113317.1"/>
    </source>
</evidence>
<dbReference type="InterPro" id="IPR058594">
    <property type="entry name" value="PB1-like_dom_pln"/>
</dbReference>
<evidence type="ECO:0000256" key="1">
    <source>
        <dbReference type="SAM" id="MobiDB-lite"/>
    </source>
</evidence>
<proteinExistence type="predicted"/>
<accession>A0ABU6QNA7</accession>
<feature type="region of interest" description="Disordered" evidence="1">
    <location>
        <begin position="115"/>
        <end position="211"/>
    </location>
</feature>
<dbReference type="Pfam" id="PF26130">
    <property type="entry name" value="PB1-like"/>
    <property type="match status" value="1"/>
</dbReference>
<evidence type="ECO:0000259" key="2">
    <source>
        <dbReference type="Pfam" id="PF26130"/>
    </source>
</evidence>
<reference evidence="3 4" key="1">
    <citation type="journal article" date="2023" name="Plants (Basel)">
        <title>Bridging the Gap: Combining Genomics and Transcriptomics Approaches to Understand Stylosanthes scabra, an Orphan Legume from the Brazilian Caatinga.</title>
        <authorList>
            <person name="Ferreira-Neto J.R.C."/>
            <person name="da Silva M.D."/>
            <person name="Binneck E."/>
            <person name="de Melo N.F."/>
            <person name="da Silva R.H."/>
            <person name="de Melo A.L.T.M."/>
            <person name="Pandolfi V."/>
            <person name="Bustamante F.O."/>
            <person name="Brasileiro-Vidal A.C."/>
            <person name="Benko-Iseppon A.M."/>
        </authorList>
    </citation>
    <scope>NUCLEOTIDE SEQUENCE [LARGE SCALE GENOMIC DNA]</scope>
    <source>
        <tissue evidence="3">Leaves</tissue>
    </source>
</reference>
<gene>
    <name evidence="3" type="ORF">PIB30_069664</name>
</gene>
<sequence length="312" mass="35125">MLNVGGRLGHDENGVLKYSDSETNSFEPLDVDLLSIPKLESMMKSLGYPNYSALYWLEPNGTNLEFGLREIKKESDINELRKSLLENDYVDFQIYVEHPVSNPIIAEGDETVYLDSDADSKSSSHDSYESIEDEAYKPPPDGYELSSDSDDGESKKVKKRGRTKKILTPTKKASPKKNEKNTPIGRSSRRLGGDDKDTGDGFVDETGGKKNDVEAIETLEEGNGCNGPKGAARVVEPIVEEVDSEEDKEYAYESEAFVSPFSIDEDGYNRHKWTQHDTSYGYGKAYFELGMEFDRMVEFRDALKDYFVFEGK</sequence>
<dbReference type="EMBL" id="JASCZI010000770">
    <property type="protein sequence ID" value="MED6113317.1"/>
    <property type="molecule type" value="Genomic_DNA"/>
</dbReference>